<evidence type="ECO:0000313" key="2">
    <source>
        <dbReference type="Proteomes" id="UP000823615"/>
    </source>
</evidence>
<accession>A0A9D9H6A3</accession>
<proteinExistence type="predicted"/>
<name>A0A9D9H6A3_9SPIO</name>
<evidence type="ECO:0000313" key="1">
    <source>
        <dbReference type="EMBL" id="MBO8436732.1"/>
    </source>
</evidence>
<protein>
    <submittedName>
        <fullName evidence="1">Uncharacterized protein</fullName>
    </submittedName>
</protein>
<gene>
    <name evidence="1" type="ORF">IAA97_07120</name>
</gene>
<dbReference type="Proteomes" id="UP000823615">
    <property type="component" value="Unassembled WGS sequence"/>
</dbReference>
<reference evidence="1" key="1">
    <citation type="submission" date="2020-10" db="EMBL/GenBank/DDBJ databases">
        <authorList>
            <person name="Gilroy R."/>
        </authorList>
    </citation>
    <scope>NUCLEOTIDE SEQUENCE</scope>
    <source>
        <strain evidence="1">7293</strain>
    </source>
</reference>
<dbReference type="EMBL" id="JADIMT010000081">
    <property type="protein sequence ID" value="MBO8436732.1"/>
    <property type="molecule type" value="Genomic_DNA"/>
</dbReference>
<comment type="caution">
    <text evidence="1">The sequence shown here is derived from an EMBL/GenBank/DDBJ whole genome shotgun (WGS) entry which is preliminary data.</text>
</comment>
<sequence length="167" mass="19079">MSLFTRRLFLNILLNYDRLKLKPAVSSRYPLCIADDYWGVSLSTFELLLYPLEINVSDALYALENEGCDALATLGHSSNFVPIIHDRRLVLKEIQALMKEKTGCSKCRAVLSQKLNKPVSYVANDFRCKLNSISMFKLEAYANAAGLLLSEVFFAYHEVHRYEFAEK</sequence>
<dbReference type="AlphaFoldDB" id="A0A9D9H6A3"/>
<organism evidence="1 2">
    <name type="scientific">Candidatus Ornithospirochaeta stercoripullorum</name>
    <dbReference type="NCBI Taxonomy" id="2840899"/>
    <lineage>
        <taxon>Bacteria</taxon>
        <taxon>Pseudomonadati</taxon>
        <taxon>Spirochaetota</taxon>
        <taxon>Spirochaetia</taxon>
        <taxon>Spirochaetales</taxon>
        <taxon>Spirochaetaceae</taxon>
        <taxon>Spirochaetaceae incertae sedis</taxon>
        <taxon>Candidatus Ornithospirochaeta</taxon>
    </lineage>
</organism>
<reference evidence="1" key="2">
    <citation type="journal article" date="2021" name="PeerJ">
        <title>Extensive microbial diversity within the chicken gut microbiome revealed by metagenomics and culture.</title>
        <authorList>
            <person name="Gilroy R."/>
            <person name="Ravi A."/>
            <person name="Getino M."/>
            <person name="Pursley I."/>
            <person name="Horton D.L."/>
            <person name="Alikhan N.F."/>
            <person name="Baker D."/>
            <person name="Gharbi K."/>
            <person name="Hall N."/>
            <person name="Watson M."/>
            <person name="Adriaenssens E.M."/>
            <person name="Foster-Nyarko E."/>
            <person name="Jarju S."/>
            <person name="Secka A."/>
            <person name="Antonio M."/>
            <person name="Oren A."/>
            <person name="Chaudhuri R.R."/>
            <person name="La Ragione R."/>
            <person name="Hildebrand F."/>
            <person name="Pallen M.J."/>
        </authorList>
    </citation>
    <scope>NUCLEOTIDE SEQUENCE</scope>
    <source>
        <strain evidence="1">7293</strain>
    </source>
</reference>